<evidence type="ECO:0000313" key="1">
    <source>
        <dbReference type="EMBL" id="MDF0480251.1"/>
    </source>
</evidence>
<gene>
    <name evidence="1" type="ORF">OL233_08140</name>
</gene>
<comment type="caution">
    <text evidence="1">The sequence shown here is derived from an EMBL/GenBank/DDBJ whole genome shotgun (WGS) entry which is preliminary data.</text>
</comment>
<reference evidence="1" key="1">
    <citation type="submission" date="2022-10" db="EMBL/GenBank/DDBJ databases">
        <title>Vagococcus sp. isolated from poultry meat.</title>
        <authorList>
            <person name="Johansson P."/>
            <person name="Bjorkroth J."/>
        </authorList>
    </citation>
    <scope>NUCLEOTIDE SEQUENCE</scope>
    <source>
        <strain evidence="1">PNs007</strain>
    </source>
</reference>
<dbReference type="Gene3D" id="3.30.1330.70">
    <property type="entry name" value="Holliday junction resolvase RusA"/>
    <property type="match status" value="1"/>
</dbReference>
<evidence type="ECO:0000313" key="2">
    <source>
        <dbReference type="Proteomes" id="UP001147148"/>
    </source>
</evidence>
<sequence>MVIFEIPLPLMGLNEYTNKQRTHWSKGAKAKKRETKICEMHIKKAMNQGLRLVVPCHLRFTWYCKDKRQDPDNIAFQKKFILDGMVQAKLIPDDGWNQILGFKDCFELDRENPRVVIECY</sequence>
<accession>A0ABT5X310</accession>
<organism evidence="1 2">
    <name type="scientific">Vagococcus proximus</name>
    <dbReference type="NCBI Taxonomy" id="2991417"/>
    <lineage>
        <taxon>Bacteria</taxon>
        <taxon>Bacillati</taxon>
        <taxon>Bacillota</taxon>
        <taxon>Bacilli</taxon>
        <taxon>Lactobacillales</taxon>
        <taxon>Enterococcaceae</taxon>
        <taxon>Vagococcus</taxon>
    </lineage>
</organism>
<protein>
    <submittedName>
        <fullName evidence="1">Uncharacterized protein</fullName>
    </submittedName>
</protein>
<dbReference type="EMBL" id="JAPDSH010000006">
    <property type="protein sequence ID" value="MDF0480251.1"/>
    <property type="molecule type" value="Genomic_DNA"/>
</dbReference>
<dbReference type="RefSeq" id="WP_275471837.1">
    <property type="nucleotide sequence ID" value="NZ_JAPDSH010000006.1"/>
</dbReference>
<name>A0ABT5X310_9ENTE</name>
<proteinExistence type="predicted"/>
<dbReference type="SUPFAM" id="SSF103084">
    <property type="entry name" value="Holliday junction resolvase RusA"/>
    <property type="match status" value="1"/>
</dbReference>
<keyword evidence="2" id="KW-1185">Reference proteome</keyword>
<dbReference type="Proteomes" id="UP001147148">
    <property type="component" value="Unassembled WGS sequence"/>
</dbReference>
<dbReference type="InterPro" id="IPR036614">
    <property type="entry name" value="RusA-like_sf"/>
</dbReference>